<name>X1A149_9ZZZZ</name>
<gene>
    <name evidence="1" type="ORF">S01H4_15053</name>
</gene>
<evidence type="ECO:0000313" key="1">
    <source>
        <dbReference type="EMBL" id="GAG66453.1"/>
    </source>
</evidence>
<dbReference type="AlphaFoldDB" id="X1A149"/>
<proteinExistence type="predicted"/>
<sequence length="153" mass="18390">MLNKVKGNMYSFFNNYPFKGANRGCTWNPIKGKCPHDCSYCFMKRFPQKELRLDEKCFKDNLGRDRYIFVGSSTDMWGTHINQDWIRDVLIHCYKYPDNQYFFQSKNPERFSVFKLPDNFIICTTIETDKQDILDKHSLLIYLIKNYEFSILM</sequence>
<feature type="non-terminal residue" evidence="1">
    <location>
        <position position="153"/>
    </location>
</feature>
<comment type="caution">
    <text evidence="1">The sequence shown here is derived from an EMBL/GenBank/DDBJ whole genome shotgun (WGS) entry which is preliminary data.</text>
</comment>
<evidence type="ECO:0008006" key="2">
    <source>
        <dbReference type="Google" id="ProtNLM"/>
    </source>
</evidence>
<reference evidence="1" key="1">
    <citation type="journal article" date="2014" name="Front. Microbiol.">
        <title>High frequency of phylogenetically diverse reductive dehalogenase-homologous genes in deep subseafloor sedimentary metagenomes.</title>
        <authorList>
            <person name="Kawai M."/>
            <person name="Futagami T."/>
            <person name="Toyoda A."/>
            <person name="Takaki Y."/>
            <person name="Nishi S."/>
            <person name="Hori S."/>
            <person name="Arai W."/>
            <person name="Tsubouchi T."/>
            <person name="Morono Y."/>
            <person name="Uchiyama I."/>
            <person name="Ito T."/>
            <person name="Fujiyama A."/>
            <person name="Inagaki F."/>
            <person name="Takami H."/>
        </authorList>
    </citation>
    <scope>NUCLEOTIDE SEQUENCE</scope>
    <source>
        <strain evidence="1">Expedition CK06-06</strain>
    </source>
</reference>
<accession>X1A149</accession>
<organism evidence="1">
    <name type="scientific">marine sediment metagenome</name>
    <dbReference type="NCBI Taxonomy" id="412755"/>
    <lineage>
        <taxon>unclassified sequences</taxon>
        <taxon>metagenomes</taxon>
        <taxon>ecological metagenomes</taxon>
    </lineage>
</organism>
<protein>
    <recommendedName>
        <fullName evidence="2">DUF5131 family protein</fullName>
    </recommendedName>
</protein>
<dbReference type="EMBL" id="BART01006597">
    <property type="protein sequence ID" value="GAG66453.1"/>
    <property type="molecule type" value="Genomic_DNA"/>
</dbReference>